<dbReference type="InterPro" id="IPR010722">
    <property type="entry name" value="BATS_dom"/>
</dbReference>
<dbReference type="InterPro" id="IPR058240">
    <property type="entry name" value="rSAM_sf"/>
</dbReference>
<keyword evidence="2" id="KW-0408">Iron</keyword>
<keyword evidence="2" id="KW-0479">Metal-binding</keyword>
<dbReference type="SUPFAM" id="SSF102114">
    <property type="entry name" value="Radical SAM enzymes"/>
    <property type="match status" value="1"/>
</dbReference>
<evidence type="ECO:0000313" key="4">
    <source>
        <dbReference type="EMBL" id="SFV64901.1"/>
    </source>
</evidence>
<dbReference type="PANTHER" id="PTHR22976:SF2">
    <property type="entry name" value="BIOTIN SYNTHASE, MITOCHONDRIAL"/>
    <property type="match status" value="1"/>
</dbReference>
<dbReference type="GO" id="GO:0051537">
    <property type="term" value="F:2 iron, 2 sulfur cluster binding"/>
    <property type="evidence" value="ECO:0007669"/>
    <property type="project" value="TreeGrafter"/>
</dbReference>
<dbReference type="GO" id="GO:0004076">
    <property type="term" value="F:biotin synthase activity"/>
    <property type="evidence" value="ECO:0007669"/>
    <property type="project" value="UniProtKB-EC"/>
</dbReference>
<dbReference type="AlphaFoldDB" id="A0A1W1CGS9"/>
<reference evidence="4" key="1">
    <citation type="submission" date="2016-10" db="EMBL/GenBank/DDBJ databases">
        <authorList>
            <person name="de Groot N.N."/>
        </authorList>
    </citation>
    <scope>NUCLEOTIDE SEQUENCE</scope>
</reference>
<proteinExistence type="predicted"/>
<feature type="domain" description="Biotin and thiamin synthesis-associated" evidence="3">
    <location>
        <begin position="24"/>
        <end position="115"/>
    </location>
</feature>
<sequence length="121" mass="13310">MGEEAKDRDSLLNSLASLNPESTPLNFYHPNKALPIKTRNISQNEAIAIIKKARKLLGEDKLLMVAAGRELLFEGCEELMFEAGANSMVIGNYLTTAGDAPSKDREMLKRLDYEVATACHA</sequence>
<dbReference type="Pfam" id="PF06968">
    <property type="entry name" value="BATS"/>
    <property type="match status" value="1"/>
</dbReference>
<dbReference type="GO" id="GO:0009102">
    <property type="term" value="P:biotin biosynthetic process"/>
    <property type="evidence" value="ECO:0007669"/>
    <property type="project" value="InterPro"/>
</dbReference>
<evidence type="ECO:0000256" key="1">
    <source>
        <dbReference type="ARBA" id="ARBA00001966"/>
    </source>
</evidence>
<keyword evidence="4" id="KW-0808">Transferase</keyword>
<dbReference type="InterPro" id="IPR013785">
    <property type="entry name" value="Aldolase_TIM"/>
</dbReference>
<evidence type="ECO:0000256" key="2">
    <source>
        <dbReference type="ARBA" id="ARBA00022485"/>
    </source>
</evidence>
<dbReference type="GO" id="GO:0051539">
    <property type="term" value="F:4 iron, 4 sulfur cluster binding"/>
    <property type="evidence" value="ECO:0007669"/>
    <property type="project" value="UniProtKB-KW"/>
</dbReference>
<dbReference type="Gene3D" id="3.20.20.70">
    <property type="entry name" value="Aldolase class I"/>
    <property type="match status" value="1"/>
</dbReference>
<evidence type="ECO:0000259" key="3">
    <source>
        <dbReference type="SMART" id="SM00876"/>
    </source>
</evidence>
<protein>
    <submittedName>
        <fullName evidence="4">Biotin synthase</fullName>
        <ecNumber evidence="4">2.8.1.6</ecNumber>
    </submittedName>
</protein>
<dbReference type="PANTHER" id="PTHR22976">
    <property type="entry name" value="BIOTIN SYNTHASE"/>
    <property type="match status" value="1"/>
</dbReference>
<dbReference type="EC" id="2.8.1.6" evidence="4"/>
<organism evidence="4">
    <name type="scientific">hydrothermal vent metagenome</name>
    <dbReference type="NCBI Taxonomy" id="652676"/>
    <lineage>
        <taxon>unclassified sequences</taxon>
        <taxon>metagenomes</taxon>
        <taxon>ecological metagenomes</taxon>
    </lineage>
</organism>
<name>A0A1W1CGS9_9ZZZZ</name>
<keyword evidence="2" id="KW-0411">Iron-sulfur</keyword>
<dbReference type="SMART" id="SM00876">
    <property type="entry name" value="BATS"/>
    <property type="match status" value="1"/>
</dbReference>
<accession>A0A1W1CGS9</accession>
<keyword evidence="2" id="KW-0004">4Fe-4S</keyword>
<gene>
    <name evidence="4" type="ORF">MNB_SV-13-372</name>
</gene>
<dbReference type="InterPro" id="IPR002684">
    <property type="entry name" value="Biotin_synth/BioAB"/>
</dbReference>
<dbReference type="EMBL" id="FPHM01000088">
    <property type="protein sequence ID" value="SFV64901.1"/>
    <property type="molecule type" value="Genomic_DNA"/>
</dbReference>
<comment type="cofactor">
    <cofactor evidence="1">
        <name>[4Fe-4S] cluster</name>
        <dbReference type="ChEBI" id="CHEBI:49883"/>
    </cofactor>
</comment>